<name>A0A3A8IA87_9BACT</name>
<dbReference type="PANTHER" id="PTHR43747:SF1">
    <property type="entry name" value="SLR1998 PROTEIN"/>
    <property type="match status" value="1"/>
</dbReference>
<feature type="domain" description="FAD-binding" evidence="1">
    <location>
        <begin position="6"/>
        <end position="327"/>
    </location>
</feature>
<dbReference type="PANTHER" id="PTHR43747">
    <property type="entry name" value="FAD-BINDING PROTEIN"/>
    <property type="match status" value="1"/>
</dbReference>
<keyword evidence="3" id="KW-1185">Reference proteome</keyword>
<protein>
    <submittedName>
        <fullName evidence="2">Tryptophan halogenase</fullName>
    </submittedName>
</protein>
<gene>
    <name evidence="2" type="ORF">D7V88_34720</name>
</gene>
<dbReference type="OrthoDB" id="103324at2"/>
<dbReference type="AlphaFoldDB" id="A0A3A8IA87"/>
<comment type="caution">
    <text evidence="2">The sequence shown here is derived from an EMBL/GenBank/DDBJ whole genome shotgun (WGS) entry which is preliminary data.</text>
</comment>
<sequence length="376" mass="40345">MSDAHCDVAVLGGGPAGAGVALALRAQTQGSVTLVERASHDAPRIGETLPPDARRPLAKLGVWGGFLRDGHLASRGTASSWGSATLGHHDTLMSPGGSAWHLDRARFDASLRAQVAERGGTVRVGTTLTGCESLGAEGFRLHLSHPSEGLSTLCARFVVDATGWKADFATSQGARRQVVDRCFALYGDFRLREGAAFSTQALVEARPEGWWYSALLPGGRVVVALMGDGESLRGVRPSTPEAWLSLLERTTATRERLDVCDFTGEPLRAVPANVGLLDRPHAGHWLAVGDAACTFDSLSSQGISKALDSALLAAEALDQHLRGRAEALGAYAARVRQGFVEHLRTRDHYYREERRWPDAPFWRNRREALASDALAA</sequence>
<dbReference type="Proteomes" id="UP000268094">
    <property type="component" value="Unassembled WGS sequence"/>
</dbReference>
<dbReference type="InterPro" id="IPR036188">
    <property type="entry name" value="FAD/NAD-bd_sf"/>
</dbReference>
<dbReference type="SUPFAM" id="SSF51905">
    <property type="entry name" value="FAD/NAD(P)-binding domain"/>
    <property type="match status" value="1"/>
</dbReference>
<evidence type="ECO:0000259" key="1">
    <source>
        <dbReference type="Pfam" id="PF01494"/>
    </source>
</evidence>
<accession>A0A3A8IA87</accession>
<dbReference type="InterPro" id="IPR002938">
    <property type="entry name" value="FAD-bd"/>
</dbReference>
<evidence type="ECO:0000313" key="3">
    <source>
        <dbReference type="Proteomes" id="UP000268094"/>
    </source>
</evidence>
<dbReference type="EMBL" id="RAVZ01000364">
    <property type="protein sequence ID" value="RKG74573.1"/>
    <property type="molecule type" value="Genomic_DNA"/>
</dbReference>
<dbReference type="Gene3D" id="3.30.9.100">
    <property type="match status" value="1"/>
</dbReference>
<dbReference type="Pfam" id="PF01494">
    <property type="entry name" value="FAD_binding_3"/>
    <property type="match status" value="1"/>
</dbReference>
<evidence type="ECO:0000313" key="2">
    <source>
        <dbReference type="EMBL" id="RKG74573.1"/>
    </source>
</evidence>
<dbReference type="RefSeq" id="WP_120544897.1">
    <property type="nucleotide sequence ID" value="NZ_RAVZ01000364.1"/>
</dbReference>
<dbReference type="InterPro" id="IPR050816">
    <property type="entry name" value="Flavin-dep_Halogenase_NPB"/>
</dbReference>
<dbReference type="GO" id="GO:0071949">
    <property type="term" value="F:FAD binding"/>
    <property type="evidence" value="ECO:0007669"/>
    <property type="project" value="InterPro"/>
</dbReference>
<organism evidence="2 3">
    <name type="scientific">Corallococcus terminator</name>
    <dbReference type="NCBI Taxonomy" id="2316733"/>
    <lineage>
        <taxon>Bacteria</taxon>
        <taxon>Pseudomonadati</taxon>
        <taxon>Myxococcota</taxon>
        <taxon>Myxococcia</taxon>
        <taxon>Myxococcales</taxon>
        <taxon>Cystobacterineae</taxon>
        <taxon>Myxococcaceae</taxon>
        <taxon>Corallococcus</taxon>
    </lineage>
</organism>
<reference evidence="3" key="1">
    <citation type="submission" date="2018-09" db="EMBL/GenBank/DDBJ databases">
        <authorList>
            <person name="Livingstone P.G."/>
            <person name="Whitworth D.E."/>
        </authorList>
    </citation>
    <scope>NUCLEOTIDE SEQUENCE [LARGE SCALE GENOMIC DNA]</scope>
    <source>
        <strain evidence="3">CA054A</strain>
    </source>
</reference>
<dbReference type="Gene3D" id="3.50.50.60">
    <property type="entry name" value="FAD/NAD(P)-binding domain"/>
    <property type="match status" value="1"/>
</dbReference>
<proteinExistence type="predicted"/>